<protein>
    <recommendedName>
        <fullName evidence="3">Fibronectin type-III domain-containing protein</fullName>
    </recommendedName>
</protein>
<keyword evidence="2" id="KW-1133">Transmembrane helix</keyword>
<evidence type="ECO:0000256" key="1">
    <source>
        <dbReference type="SAM" id="MobiDB-lite"/>
    </source>
</evidence>
<keyword evidence="2" id="KW-0472">Membrane</keyword>
<dbReference type="PANTHER" id="PTHR21104">
    <property type="entry name" value="FIBRONECTIN TYPE III DOMAIN-CONTAINING PROTEIN"/>
    <property type="match status" value="1"/>
</dbReference>
<gene>
    <name evidence="4" type="ORF">OFUS_LOCUS2170</name>
</gene>
<keyword evidence="5" id="KW-1185">Reference proteome</keyword>
<dbReference type="AlphaFoldDB" id="A0A8S4N220"/>
<dbReference type="Proteomes" id="UP000749559">
    <property type="component" value="Unassembled WGS sequence"/>
</dbReference>
<sequence>MRGHAGPALEYFPVSFGKNGLFALGVTYGVFISLNSAVSQLAVPTNLTITDVYARVATARWSYQSSRNISHFEMTLELISSPENDLRNKFITDVPKSMRLYQFSDLIPNTTYSIQLAAMGTHRAGNSTNPVTFSTIMEDDIAENEASMRTGEIIVIVLILVAWACALALFYHKWKGIRVLQPPNPRYKHSPKNLDTIKVVKRATDSVIYKSYTRQYSKTLLAREKHIARMSTMPELDHYPGQLKIDSSKKQGTMKDDAMRKDDTKGSAIPMHRVQTMPMMLEKDEDQENTSQVKHKDDKQTKDRQDVSTV</sequence>
<dbReference type="Gene3D" id="2.60.40.10">
    <property type="entry name" value="Immunoglobulins"/>
    <property type="match status" value="1"/>
</dbReference>
<dbReference type="SUPFAM" id="SSF49265">
    <property type="entry name" value="Fibronectin type III"/>
    <property type="match status" value="1"/>
</dbReference>
<dbReference type="CDD" id="cd00063">
    <property type="entry name" value="FN3"/>
    <property type="match status" value="1"/>
</dbReference>
<dbReference type="SMART" id="SM00060">
    <property type="entry name" value="FN3"/>
    <property type="match status" value="1"/>
</dbReference>
<accession>A0A8S4N220</accession>
<feature type="transmembrane region" description="Helical" evidence="2">
    <location>
        <begin position="21"/>
        <end position="43"/>
    </location>
</feature>
<reference evidence="4" key="1">
    <citation type="submission" date="2022-03" db="EMBL/GenBank/DDBJ databases">
        <authorList>
            <person name="Martin C."/>
        </authorList>
    </citation>
    <scope>NUCLEOTIDE SEQUENCE</scope>
</reference>
<dbReference type="Pfam" id="PF00041">
    <property type="entry name" value="fn3"/>
    <property type="match status" value="1"/>
</dbReference>
<keyword evidence="2" id="KW-0812">Transmembrane</keyword>
<feature type="domain" description="Fibronectin type-III" evidence="3">
    <location>
        <begin position="43"/>
        <end position="139"/>
    </location>
</feature>
<dbReference type="InterPro" id="IPR013783">
    <property type="entry name" value="Ig-like_fold"/>
</dbReference>
<dbReference type="Pfam" id="PF16066">
    <property type="entry name" value="DUF4808"/>
    <property type="match status" value="1"/>
</dbReference>
<feature type="compositionally biased region" description="Basic and acidic residues" evidence="1">
    <location>
        <begin position="294"/>
        <end position="310"/>
    </location>
</feature>
<dbReference type="InterPro" id="IPR032073">
    <property type="entry name" value="FNDC5_C"/>
</dbReference>
<feature type="compositionally biased region" description="Basic and acidic residues" evidence="1">
    <location>
        <begin position="246"/>
        <end position="265"/>
    </location>
</feature>
<dbReference type="EMBL" id="CAIIXF020000001">
    <property type="protein sequence ID" value="CAH1774778.1"/>
    <property type="molecule type" value="Genomic_DNA"/>
</dbReference>
<comment type="caution">
    <text evidence="4">The sequence shown here is derived from an EMBL/GenBank/DDBJ whole genome shotgun (WGS) entry which is preliminary data.</text>
</comment>
<evidence type="ECO:0000256" key="2">
    <source>
        <dbReference type="SAM" id="Phobius"/>
    </source>
</evidence>
<evidence type="ECO:0000259" key="3">
    <source>
        <dbReference type="PROSITE" id="PS50853"/>
    </source>
</evidence>
<dbReference type="OrthoDB" id="261433at2759"/>
<proteinExistence type="predicted"/>
<dbReference type="InterPro" id="IPR003961">
    <property type="entry name" value="FN3_dom"/>
</dbReference>
<organism evidence="4 5">
    <name type="scientific">Owenia fusiformis</name>
    <name type="common">Polychaete worm</name>
    <dbReference type="NCBI Taxonomy" id="6347"/>
    <lineage>
        <taxon>Eukaryota</taxon>
        <taxon>Metazoa</taxon>
        <taxon>Spiralia</taxon>
        <taxon>Lophotrochozoa</taxon>
        <taxon>Annelida</taxon>
        <taxon>Polychaeta</taxon>
        <taxon>Sedentaria</taxon>
        <taxon>Canalipalpata</taxon>
        <taxon>Sabellida</taxon>
        <taxon>Oweniida</taxon>
        <taxon>Oweniidae</taxon>
        <taxon>Owenia</taxon>
    </lineage>
</organism>
<evidence type="ECO:0000313" key="4">
    <source>
        <dbReference type="EMBL" id="CAH1774778.1"/>
    </source>
</evidence>
<dbReference type="PROSITE" id="PS50853">
    <property type="entry name" value="FN3"/>
    <property type="match status" value="1"/>
</dbReference>
<dbReference type="InterPro" id="IPR036116">
    <property type="entry name" value="FN3_sf"/>
</dbReference>
<evidence type="ECO:0000313" key="5">
    <source>
        <dbReference type="Proteomes" id="UP000749559"/>
    </source>
</evidence>
<feature type="transmembrane region" description="Helical" evidence="2">
    <location>
        <begin position="153"/>
        <end position="171"/>
    </location>
</feature>
<dbReference type="PANTHER" id="PTHR21104:SF2">
    <property type="entry name" value="FIBRONECTIN TYPE-III DOMAIN-CONTAINING PROTEIN"/>
    <property type="match status" value="1"/>
</dbReference>
<name>A0A8S4N220_OWEFU</name>
<feature type="region of interest" description="Disordered" evidence="1">
    <location>
        <begin position="238"/>
        <end position="310"/>
    </location>
</feature>